<evidence type="ECO:0000256" key="5">
    <source>
        <dbReference type="ARBA" id="ARBA00023136"/>
    </source>
</evidence>
<dbReference type="AlphaFoldDB" id="A0A9P4HSJ9"/>
<dbReference type="EMBL" id="ML978726">
    <property type="protein sequence ID" value="KAF2086092.1"/>
    <property type="molecule type" value="Genomic_DNA"/>
</dbReference>
<dbReference type="OrthoDB" id="2148490at2759"/>
<dbReference type="PANTHER" id="PTHR12428:SF65">
    <property type="entry name" value="CYTOCHROME C OXIDASE ASSEMBLY PROTEIN COX18, MITOCHONDRIAL"/>
    <property type="match status" value="1"/>
</dbReference>
<comment type="similarity">
    <text evidence="2">Belongs to the OXA1/ALB3/YidC family.</text>
</comment>
<protein>
    <submittedName>
        <fullName evidence="7">Uncharacterized protein</fullName>
    </submittedName>
</protein>
<organism evidence="7 8">
    <name type="scientific">Saccharata proteae CBS 121410</name>
    <dbReference type="NCBI Taxonomy" id="1314787"/>
    <lineage>
        <taxon>Eukaryota</taxon>
        <taxon>Fungi</taxon>
        <taxon>Dikarya</taxon>
        <taxon>Ascomycota</taxon>
        <taxon>Pezizomycotina</taxon>
        <taxon>Dothideomycetes</taxon>
        <taxon>Dothideomycetes incertae sedis</taxon>
        <taxon>Botryosphaeriales</taxon>
        <taxon>Saccharataceae</taxon>
        <taxon>Saccharata</taxon>
    </lineage>
</organism>
<evidence type="ECO:0000313" key="8">
    <source>
        <dbReference type="Proteomes" id="UP000799776"/>
    </source>
</evidence>
<dbReference type="InterPro" id="IPR001708">
    <property type="entry name" value="YidC/ALB3/OXA1/COX18"/>
</dbReference>
<dbReference type="PANTHER" id="PTHR12428">
    <property type="entry name" value="OXA1"/>
    <property type="match status" value="1"/>
</dbReference>
<accession>A0A9P4HSJ9</accession>
<keyword evidence="3 6" id="KW-0812">Transmembrane</keyword>
<keyword evidence="8" id="KW-1185">Reference proteome</keyword>
<reference evidence="7" key="1">
    <citation type="journal article" date="2020" name="Stud. Mycol.">
        <title>101 Dothideomycetes genomes: a test case for predicting lifestyles and emergence of pathogens.</title>
        <authorList>
            <person name="Haridas S."/>
            <person name="Albert R."/>
            <person name="Binder M."/>
            <person name="Bloem J."/>
            <person name="Labutti K."/>
            <person name="Salamov A."/>
            <person name="Andreopoulos B."/>
            <person name="Baker S."/>
            <person name="Barry K."/>
            <person name="Bills G."/>
            <person name="Bluhm B."/>
            <person name="Cannon C."/>
            <person name="Castanera R."/>
            <person name="Culley D."/>
            <person name="Daum C."/>
            <person name="Ezra D."/>
            <person name="Gonzalez J."/>
            <person name="Henrissat B."/>
            <person name="Kuo A."/>
            <person name="Liang C."/>
            <person name="Lipzen A."/>
            <person name="Lutzoni F."/>
            <person name="Magnuson J."/>
            <person name="Mondo S."/>
            <person name="Nolan M."/>
            <person name="Ohm R."/>
            <person name="Pangilinan J."/>
            <person name="Park H.-J."/>
            <person name="Ramirez L."/>
            <person name="Alfaro M."/>
            <person name="Sun H."/>
            <person name="Tritt A."/>
            <person name="Yoshinaga Y."/>
            <person name="Zwiers L.-H."/>
            <person name="Turgeon B."/>
            <person name="Goodwin S."/>
            <person name="Spatafora J."/>
            <person name="Crous P."/>
            <person name="Grigoriev I."/>
        </authorList>
    </citation>
    <scope>NUCLEOTIDE SEQUENCE</scope>
    <source>
        <strain evidence="7">CBS 121410</strain>
    </source>
</reference>
<keyword evidence="4 6" id="KW-1133">Transmembrane helix</keyword>
<feature type="transmembrane region" description="Helical" evidence="6">
    <location>
        <begin position="12"/>
        <end position="34"/>
    </location>
</feature>
<comment type="subcellular location">
    <subcellularLocation>
        <location evidence="1">Membrane</location>
        <topology evidence="1">Multi-pass membrane protein</topology>
    </subcellularLocation>
</comment>
<dbReference type="GO" id="GO:0005743">
    <property type="term" value="C:mitochondrial inner membrane"/>
    <property type="evidence" value="ECO:0007669"/>
    <property type="project" value="TreeGrafter"/>
</dbReference>
<feature type="transmembrane region" description="Helical" evidence="6">
    <location>
        <begin position="183"/>
        <end position="203"/>
    </location>
</feature>
<evidence type="ECO:0000256" key="1">
    <source>
        <dbReference type="ARBA" id="ARBA00004141"/>
    </source>
</evidence>
<evidence type="ECO:0000313" key="7">
    <source>
        <dbReference type="EMBL" id="KAF2086092.1"/>
    </source>
</evidence>
<proteinExistence type="inferred from homology"/>
<evidence type="ECO:0000256" key="6">
    <source>
        <dbReference type="SAM" id="Phobius"/>
    </source>
</evidence>
<evidence type="ECO:0000256" key="3">
    <source>
        <dbReference type="ARBA" id="ARBA00022692"/>
    </source>
</evidence>
<gene>
    <name evidence="7" type="ORF">K490DRAFT_5043</name>
</gene>
<dbReference type="GO" id="GO:0032979">
    <property type="term" value="P:protein insertion into mitochondrial inner membrane from matrix"/>
    <property type="evidence" value="ECO:0007669"/>
    <property type="project" value="TreeGrafter"/>
</dbReference>
<dbReference type="GO" id="GO:0033617">
    <property type="term" value="P:mitochondrial respiratory chain complex IV assembly"/>
    <property type="evidence" value="ECO:0007669"/>
    <property type="project" value="TreeGrafter"/>
</dbReference>
<feature type="non-terminal residue" evidence="7">
    <location>
        <position position="1"/>
    </location>
</feature>
<feature type="non-terminal residue" evidence="7">
    <location>
        <position position="270"/>
    </location>
</feature>
<comment type="caution">
    <text evidence="7">The sequence shown here is derived from an EMBL/GenBank/DDBJ whole genome shotgun (WGS) entry which is preliminary data.</text>
</comment>
<sequence length="270" mass="29570">YSMLEAIHSTGMSWVFAIPLAAVIVRCGIVLPFISIPARKVQQRFVLITPVVAGWKAAVRRHVWGTNTDLTPPVMQQIIEGHDKNTKHLLYMRWKCQWWRRAMPFLSVPFFLTLAETIRRMVGSRPGLLGMLAGDADGQTMKSTVGTAVSKVSSGELDTYLDPSLTTEGALWFTDLTAADPTLILPFIVSGITFAHIAYGSRLPSGVKISAASGFLRRGLLVLSLSLWALIMNVPSGILLYWASSTAAAFANALFLDWRLPLGKMIAPAK</sequence>
<keyword evidence="5 6" id="KW-0472">Membrane</keyword>
<evidence type="ECO:0000256" key="4">
    <source>
        <dbReference type="ARBA" id="ARBA00022989"/>
    </source>
</evidence>
<dbReference type="Proteomes" id="UP000799776">
    <property type="component" value="Unassembled WGS sequence"/>
</dbReference>
<name>A0A9P4HSJ9_9PEZI</name>
<evidence type="ECO:0000256" key="2">
    <source>
        <dbReference type="ARBA" id="ARBA00009877"/>
    </source>
</evidence>
<feature type="transmembrane region" description="Helical" evidence="6">
    <location>
        <begin position="215"/>
        <end position="232"/>
    </location>
</feature>
<dbReference type="GO" id="GO:0032977">
    <property type="term" value="F:membrane insertase activity"/>
    <property type="evidence" value="ECO:0007669"/>
    <property type="project" value="InterPro"/>
</dbReference>